<feature type="region of interest" description="Disordered" evidence="1">
    <location>
        <begin position="1"/>
        <end position="76"/>
    </location>
</feature>
<evidence type="ECO:0000313" key="4">
    <source>
        <dbReference type="Proteomes" id="UP001066276"/>
    </source>
</evidence>
<dbReference type="AlphaFoldDB" id="A0AAV7LUG2"/>
<comment type="caution">
    <text evidence="3">The sequence shown here is derived from an EMBL/GenBank/DDBJ whole genome shotgun (WGS) entry which is preliminary data.</text>
</comment>
<feature type="transmembrane region" description="Helical" evidence="2">
    <location>
        <begin position="91"/>
        <end position="110"/>
    </location>
</feature>
<dbReference type="Proteomes" id="UP001066276">
    <property type="component" value="Chromosome 11"/>
</dbReference>
<dbReference type="EMBL" id="JANPWB010000015">
    <property type="protein sequence ID" value="KAJ1094022.1"/>
    <property type="molecule type" value="Genomic_DNA"/>
</dbReference>
<evidence type="ECO:0000256" key="2">
    <source>
        <dbReference type="SAM" id="Phobius"/>
    </source>
</evidence>
<keyword evidence="2" id="KW-0812">Transmembrane</keyword>
<accession>A0AAV7LUG2</accession>
<reference evidence="3" key="1">
    <citation type="journal article" date="2022" name="bioRxiv">
        <title>Sequencing and chromosome-scale assembly of the giantPleurodeles waltlgenome.</title>
        <authorList>
            <person name="Brown T."/>
            <person name="Elewa A."/>
            <person name="Iarovenko S."/>
            <person name="Subramanian E."/>
            <person name="Araus A.J."/>
            <person name="Petzold A."/>
            <person name="Susuki M."/>
            <person name="Suzuki K.-i.T."/>
            <person name="Hayashi T."/>
            <person name="Toyoda A."/>
            <person name="Oliveira C."/>
            <person name="Osipova E."/>
            <person name="Leigh N.D."/>
            <person name="Simon A."/>
            <person name="Yun M.H."/>
        </authorList>
    </citation>
    <scope>NUCLEOTIDE SEQUENCE</scope>
    <source>
        <strain evidence="3">20211129_DDA</strain>
        <tissue evidence="3">Liver</tissue>
    </source>
</reference>
<organism evidence="3 4">
    <name type="scientific">Pleurodeles waltl</name>
    <name type="common">Iberian ribbed newt</name>
    <dbReference type="NCBI Taxonomy" id="8319"/>
    <lineage>
        <taxon>Eukaryota</taxon>
        <taxon>Metazoa</taxon>
        <taxon>Chordata</taxon>
        <taxon>Craniata</taxon>
        <taxon>Vertebrata</taxon>
        <taxon>Euteleostomi</taxon>
        <taxon>Amphibia</taxon>
        <taxon>Batrachia</taxon>
        <taxon>Caudata</taxon>
        <taxon>Salamandroidea</taxon>
        <taxon>Salamandridae</taxon>
        <taxon>Pleurodelinae</taxon>
        <taxon>Pleurodeles</taxon>
    </lineage>
</organism>
<evidence type="ECO:0000313" key="3">
    <source>
        <dbReference type="EMBL" id="KAJ1094022.1"/>
    </source>
</evidence>
<name>A0AAV7LUG2_PLEWA</name>
<feature type="compositionally biased region" description="Basic and acidic residues" evidence="1">
    <location>
        <begin position="1"/>
        <end position="35"/>
    </location>
</feature>
<proteinExistence type="predicted"/>
<keyword evidence="2" id="KW-1133">Transmembrane helix</keyword>
<feature type="compositionally biased region" description="Basic and acidic residues" evidence="1">
    <location>
        <begin position="49"/>
        <end position="71"/>
    </location>
</feature>
<protein>
    <submittedName>
        <fullName evidence="3">Uncharacterized protein</fullName>
    </submittedName>
</protein>
<evidence type="ECO:0000256" key="1">
    <source>
        <dbReference type="SAM" id="MobiDB-lite"/>
    </source>
</evidence>
<keyword evidence="4" id="KW-1185">Reference proteome</keyword>
<gene>
    <name evidence="3" type="ORF">NDU88_007108</name>
</gene>
<keyword evidence="2" id="KW-0472">Membrane</keyword>
<sequence length="114" mass="13103">MLNPDIRVEDAPTLKETEPKESGCGEPERREVAEPKEEENTEPEEEGGDREIRRSIDGRTETSTETKERRDRSRHVPGVQRVIHFLRGLCMLYYSAAYSTLLTGLMYASLQYNV</sequence>
<feature type="compositionally biased region" description="Acidic residues" evidence="1">
    <location>
        <begin position="36"/>
        <end position="48"/>
    </location>
</feature>